<reference evidence="1 2" key="1">
    <citation type="submission" date="2018-06" db="EMBL/GenBank/DDBJ databases">
        <authorList>
            <consortium name="Pathogen Informatics"/>
            <person name="Doyle S."/>
        </authorList>
    </citation>
    <scope>NUCLEOTIDE SEQUENCE [LARGE SCALE GENOMIC DNA]</scope>
    <source>
        <strain evidence="1 2">NCTC11938</strain>
    </source>
</reference>
<protein>
    <submittedName>
        <fullName evidence="1">Uncharacterized protein</fullName>
    </submittedName>
</protein>
<dbReference type="EMBL" id="UGTS01000004">
    <property type="protein sequence ID" value="SUC21440.1"/>
    <property type="molecule type" value="Genomic_DNA"/>
</dbReference>
<sequence>MFPLIDLKLWARANNCTITNKVLAVTLFPLGEYGEMNLIQTIIPFVDKILDVFSIEKFIREVYLK</sequence>
<gene>
    <name evidence="1" type="ORF">NCTC11938_02307</name>
</gene>
<evidence type="ECO:0000313" key="2">
    <source>
        <dbReference type="Proteomes" id="UP000254191"/>
    </source>
</evidence>
<organism evidence="1 2">
    <name type="scientific">Proteus mirabilis</name>
    <dbReference type="NCBI Taxonomy" id="584"/>
    <lineage>
        <taxon>Bacteria</taxon>
        <taxon>Pseudomonadati</taxon>
        <taxon>Pseudomonadota</taxon>
        <taxon>Gammaproteobacteria</taxon>
        <taxon>Enterobacterales</taxon>
        <taxon>Morganellaceae</taxon>
        <taxon>Proteus</taxon>
    </lineage>
</organism>
<evidence type="ECO:0000313" key="1">
    <source>
        <dbReference type="EMBL" id="SUC21440.1"/>
    </source>
</evidence>
<proteinExistence type="predicted"/>
<dbReference type="AlphaFoldDB" id="A0A379FJR8"/>
<dbReference type="Proteomes" id="UP000254191">
    <property type="component" value="Unassembled WGS sequence"/>
</dbReference>
<accession>A0A379FJR8</accession>
<name>A0A379FJR8_PROMI</name>